<evidence type="ECO:0000313" key="7">
    <source>
        <dbReference type="Proteomes" id="UP001589716"/>
    </source>
</evidence>
<dbReference type="InterPro" id="IPR005561">
    <property type="entry name" value="ANTAR"/>
</dbReference>
<proteinExistence type="predicted"/>
<comment type="caution">
    <text evidence="6">The sequence shown here is derived from an EMBL/GenBank/DDBJ whole genome shotgun (WGS) entry which is preliminary data.</text>
</comment>
<dbReference type="EC" id="3.1.3.16" evidence="6"/>
<dbReference type="InterPro" id="IPR036457">
    <property type="entry name" value="PPM-type-like_dom_sf"/>
</dbReference>
<dbReference type="EMBL" id="JBHMCT010000013">
    <property type="protein sequence ID" value="MFB9556681.1"/>
    <property type="molecule type" value="Genomic_DNA"/>
</dbReference>
<gene>
    <name evidence="6" type="ORF">ACFFTP_21125</name>
</gene>
<dbReference type="SUPFAM" id="SSF55785">
    <property type="entry name" value="PYP-like sensor domain (PAS domain)"/>
    <property type="match status" value="1"/>
</dbReference>
<dbReference type="InterPro" id="IPR001932">
    <property type="entry name" value="PPM-type_phosphatase-like_dom"/>
</dbReference>
<dbReference type="InterPro" id="IPR052016">
    <property type="entry name" value="Bact_Sigma-Reg"/>
</dbReference>
<dbReference type="SMART" id="SM01012">
    <property type="entry name" value="ANTAR"/>
    <property type="match status" value="1"/>
</dbReference>
<organism evidence="6 7">
    <name type="scientific">Streptomyces roseoviridis</name>
    <dbReference type="NCBI Taxonomy" id="67361"/>
    <lineage>
        <taxon>Bacteria</taxon>
        <taxon>Bacillati</taxon>
        <taxon>Actinomycetota</taxon>
        <taxon>Actinomycetes</taxon>
        <taxon>Kitasatosporales</taxon>
        <taxon>Streptomycetaceae</taxon>
        <taxon>Streptomyces</taxon>
    </lineage>
</organism>
<dbReference type="InterPro" id="IPR000700">
    <property type="entry name" value="PAS-assoc_C"/>
</dbReference>
<keyword evidence="1 6" id="KW-0378">Hydrolase</keyword>
<dbReference type="InterPro" id="IPR035965">
    <property type="entry name" value="PAS-like_dom_sf"/>
</dbReference>
<dbReference type="SUPFAM" id="SSF81606">
    <property type="entry name" value="PP2C-like"/>
    <property type="match status" value="1"/>
</dbReference>
<feature type="compositionally biased region" description="Low complexity" evidence="2">
    <location>
        <begin position="796"/>
        <end position="805"/>
    </location>
</feature>
<dbReference type="PROSITE" id="PS51746">
    <property type="entry name" value="PPM_2"/>
    <property type="match status" value="1"/>
</dbReference>
<dbReference type="PROSITE" id="PS50921">
    <property type="entry name" value="ANTAR"/>
    <property type="match status" value="1"/>
</dbReference>
<feature type="compositionally biased region" description="Basic and acidic residues" evidence="2">
    <location>
        <begin position="785"/>
        <end position="795"/>
    </location>
</feature>
<dbReference type="PANTHER" id="PTHR43156">
    <property type="entry name" value="STAGE II SPORULATION PROTEIN E-RELATED"/>
    <property type="match status" value="1"/>
</dbReference>
<evidence type="ECO:0000256" key="1">
    <source>
        <dbReference type="ARBA" id="ARBA00022801"/>
    </source>
</evidence>
<feature type="region of interest" description="Disordered" evidence="2">
    <location>
        <begin position="785"/>
        <end position="815"/>
    </location>
</feature>
<protein>
    <submittedName>
        <fullName evidence="6">PP2C family protein-serine/threonine phosphatase</fullName>
        <ecNumber evidence="6">3.1.3.16</ecNumber>
    </submittedName>
</protein>
<dbReference type="PROSITE" id="PS50113">
    <property type="entry name" value="PAC"/>
    <property type="match status" value="1"/>
</dbReference>
<dbReference type="PANTHER" id="PTHR43156:SF2">
    <property type="entry name" value="STAGE II SPORULATION PROTEIN E"/>
    <property type="match status" value="1"/>
</dbReference>
<evidence type="ECO:0000259" key="5">
    <source>
        <dbReference type="PROSITE" id="PS51746"/>
    </source>
</evidence>
<dbReference type="Gene3D" id="3.30.450.20">
    <property type="entry name" value="PAS domain"/>
    <property type="match status" value="1"/>
</dbReference>
<dbReference type="Pfam" id="PF07228">
    <property type="entry name" value="SpoIIE"/>
    <property type="match status" value="1"/>
</dbReference>
<feature type="domain" description="ANTAR" evidence="4">
    <location>
        <begin position="31"/>
        <end position="92"/>
    </location>
</feature>
<feature type="compositionally biased region" description="Gly residues" evidence="2">
    <location>
        <begin position="806"/>
        <end position="815"/>
    </location>
</feature>
<evidence type="ECO:0000259" key="4">
    <source>
        <dbReference type="PROSITE" id="PS50921"/>
    </source>
</evidence>
<reference evidence="6 7" key="1">
    <citation type="submission" date="2024-09" db="EMBL/GenBank/DDBJ databases">
        <authorList>
            <person name="Sun Q."/>
            <person name="Mori K."/>
        </authorList>
    </citation>
    <scope>NUCLEOTIDE SEQUENCE [LARGE SCALE GENOMIC DNA]</scope>
    <source>
        <strain evidence="6 7">JCM 4414</strain>
    </source>
</reference>
<feature type="domain" description="PAC" evidence="3">
    <location>
        <begin position="478"/>
        <end position="529"/>
    </location>
</feature>
<dbReference type="SMART" id="SM00331">
    <property type="entry name" value="PP2C_SIG"/>
    <property type="match status" value="1"/>
</dbReference>
<feature type="domain" description="PPM-type phosphatase" evidence="5">
    <location>
        <begin position="570"/>
        <end position="779"/>
    </location>
</feature>
<evidence type="ECO:0000313" key="6">
    <source>
        <dbReference type="EMBL" id="MFB9556681.1"/>
    </source>
</evidence>
<dbReference type="RefSeq" id="WP_345484867.1">
    <property type="nucleotide sequence ID" value="NZ_BAAAWU010000001.1"/>
</dbReference>
<dbReference type="GO" id="GO:0004722">
    <property type="term" value="F:protein serine/threonine phosphatase activity"/>
    <property type="evidence" value="ECO:0007669"/>
    <property type="project" value="UniProtKB-EC"/>
</dbReference>
<name>A0ABV5QVL0_9ACTN</name>
<keyword evidence="7" id="KW-1185">Reference proteome</keyword>
<dbReference type="Proteomes" id="UP001589716">
    <property type="component" value="Unassembled WGS sequence"/>
</dbReference>
<evidence type="ECO:0000256" key="2">
    <source>
        <dbReference type="SAM" id="MobiDB-lite"/>
    </source>
</evidence>
<accession>A0ABV5QVL0</accession>
<evidence type="ECO:0000259" key="3">
    <source>
        <dbReference type="PROSITE" id="PS50113"/>
    </source>
</evidence>
<sequence>MTRSAGPAGTPVEASAEASAERSAAWADSAFAGLAAENRRLRAELVRRHLLDLATGVLAVQLGISTADAAEHLTALAGATGLAAEDLSADIVNAVATSGSLLTTPGDPRDRLVPEVLTAEDLPPVLGRRLRRTAAAAEIADGVAEGARTLLRGGLAPLGAESLWLWRYAEAGSLRLAGHAGVGATEAAAWWSIPPAAPAPIRAALAGNAAVWLEHGTDTDAGPLPGTGPDAARAVLPLRRRGATVGVALVCWPGPTELGTSVRRAVTGLMDVAVAVLDRPDAEEPGAPALVDVLDALVHPGALLRTHPTTGAPALDHVNEAGAAALGGALPADDRSLHHAFPHAHEELARLVRRARHTRRPQHAARLPAGRPGGAPGPLLDVRVLPAGADRSVVLWHTVGDPGVAAGRAVARLQSVATFQDSLTGGDTVWSEQAYGIFGMSRHEAPLPLLALRGRVHREDGEALTTLLRTLTERRSGAQTVLRIVLPDGAVRHVRVAAEPLLEGDTVTGFVGVYQDVSATRRTELALTATFDHLTAVRDQAELRHQLALQLQQAIVPEVTALRELPGDLAVAARYRPAAKEYQVGGDWYDVLPLPSGKVLVAVGDIAGHGIDTVTGMVSLRNAQRALAFTGSPPRQLMSWLNEVTLRTGGGATATAVCALYDPEDGGLLWSSAGHLPLLLLRDGRARLLEPPHDILLGAVPSYTYEERRTVLRPGDTLLLYTDGLVERRRDGLATGLARLVATAGRLAGRESPELLVDGLLAAALGDTDDDTSIVAVRVRRPGEAEAEARAEARAEAVPGAATGPRTGGGTGTGG</sequence>
<dbReference type="Gene3D" id="3.60.40.10">
    <property type="entry name" value="PPM-type phosphatase domain"/>
    <property type="match status" value="1"/>
</dbReference>